<dbReference type="PROSITE" id="PS00455">
    <property type="entry name" value="AMP_BINDING"/>
    <property type="match status" value="1"/>
</dbReference>
<dbReference type="GO" id="GO:0005524">
    <property type="term" value="F:ATP binding"/>
    <property type="evidence" value="ECO:0007669"/>
    <property type="project" value="UniProtKB-KW"/>
</dbReference>
<dbReference type="EnsemblMetazoa" id="XM_024228901.1">
    <property type="protein sequence ID" value="XP_024084669.1"/>
    <property type="gene ID" value="LOC106673035"/>
</dbReference>
<dbReference type="GO" id="GO:0046949">
    <property type="term" value="P:fatty-acyl-CoA biosynthetic process"/>
    <property type="evidence" value="ECO:0007669"/>
    <property type="project" value="TreeGrafter"/>
</dbReference>
<dbReference type="RefSeq" id="XP_024084669.1">
    <property type="nucleotide sequence ID" value="XM_024228901.1"/>
</dbReference>
<sequence length="586" mass="64512">MLKSRRLLVALGKIDLGRPAALSSNFPVNYLSRIASQKHDSIVASPWKSIDIPDATLPEFVFENSSKWADKVAVECGLTGKGYTYDELRINSKRLACALLKAGLNRGDTVTLLLPNMPEYAVSYYGVMEAGLTLSAINPLYSADEIAHQLTDSGSKYIICHHDSLEKALTARNLLERNLHVICVNDFDGRTREIPSCVRPFSDLISPRDISDLEKQAHPVAANETTAFLPYSSGTTGLPKGVCLTHKNLVANVAQITHNDITINQPTTKDHQDSVIAVLPFFHIYGSTVSLSRTLREGGKVVTLPKFEPASFLNSLSTNKNIVLYAAPPMIIFLASHPSATEKHLKHLRITMTGGAPCSDSDLEKLFDKKKHVVIQGYGLTESAPVLTHSHQDYKDRASTGAIVSNTLAKVVDTETGKDLPAGETGELCFKGPQIMKCYHNRPEATAETIDKDGWLHTGDVGYINELKNCFIVDRKKELIKVKGFQVPPAELESILRQHPKLYDAGVTSLPCSRNGEVPVAFVVPNPGNQNIKEEEIKDYVASKVAPYKKVSKVVFVDAIPKNPSGKILRRVLKEMIQTELQQKQR</sequence>
<organism evidence="15 16">
    <name type="scientific">Cimex lectularius</name>
    <name type="common">Bed bug</name>
    <name type="synonym">Acanthia lectularia</name>
    <dbReference type="NCBI Taxonomy" id="79782"/>
    <lineage>
        <taxon>Eukaryota</taxon>
        <taxon>Metazoa</taxon>
        <taxon>Ecdysozoa</taxon>
        <taxon>Arthropoda</taxon>
        <taxon>Hexapoda</taxon>
        <taxon>Insecta</taxon>
        <taxon>Pterygota</taxon>
        <taxon>Neoptera</taxon>
        <taxon>Paraneoptera</taxon>
        <taxon>Hemiptera</taxon>
        <taxon>Heteroptera</taxon>
        <taxon>Panheteroptera</taxon>
        <taxon>Cimicomorpha</taxon>
        <taxon>Cimicidae</taxon>
        <taxon>Cimex</taxon>
    </lineage>
</organism>
<protein>
    <recommendedName>
        <fullName evidence="4">Luciferin 4-monooxygenase</fullName>
        <ecNumber evidence="3">1.13.12.7</ecNumber>
    </recommendedName>
</protein>
<reference evidence="15" key="1">
    <citation type="submission" date="2022-01" db="UniProtKB">
        <authorList>
            <consortium name="EnsemblMetazoa"/>
        </authorList>
    </citation>
    <scope>IDENTIFICATION</scope>
</reference>
<keyword evidence="6" id="KW-0067">ATP-binding</keyword>
<dbReference type="SUPFAM" id="SSF56801">
    <property type="entry name" value="Acetyl-CoA synthetase-like"/>
    <property type="match status" value="1"/>
</dbReference>
<keyword evidence="10" id="KW-0455">Luminescence</keyword>
<dbReference type="InterPro" id="IPR025110">
    <property type="entry name" value="AMP-bd_C"/>
</dbReference>
<evidence type="ECO:0000256" key="11">
    <source>
        <dbReference type="ARBA" id="ARBA00023262"/>
    </source>
</evidence>
<evidence type="ECO:0000256" key="4">
    <source>
        <dbReference type="ARBA" id="ARBA00019043"/>
    </source>
</evidence>
<dbReference type="GO" id="GO:0005777">
    <property type="term" value="C:peroxisome"/>
    <property type="evidence" value="ECO:0007669"/>
    <property type="project" value="UniProtKB-SubCell"/>
</dbReference>
<dbReference type="Pfam" id="PF00501">
    <property type="entry name" value="AMP-binding"/>
    <property type="match status" value="1"/>
</dbReference>
<name>A0A8I6SB04_CIMLE</name>
<evidence type="ECO:0000256" key="2">
    <source>
        <dbReference type="ARBA" id="ARBA00006432"/>
    </source>
</evidence>
<evidence type="ECO:0000259" key="14">
    <source>
        <dbReference type="Pfam" id="PF13193"/>
    </source>
</evidence>
<keyword evidence="8" id="KW-0503">Monooxygenase</keyword>
<dbReference type="FunFam" id="3.30.300.30:FF:000007">
    <property type="entry name" value="4-coumarate--CoA ligase 2"/>
    <property type="match status" value="1"/>
</dbReference>
<dbReference type="AlphaFoldDB" id="A0A8I6SB04"/>
<feature type="domain" description="AMP-binding enzyme C-terminal" evidence="14">
    <location>
        <begin position="491"/>
        <end position="567"/>
    </location>
</feature>
<evidence type="ECO:0000256" key="5">
    <source>
        <dbReference type="ARBA" id="ARBA00022741"/>
    </source>
</evidence>
<keyword evidence="9" id="KW-0576">Peroxisome</keyword>
<dbReference type="PANTHER" id="PTHR24096:SF422">
    <property type="entry name" value="BCDNA.GH02901"/>
    <property type="match status" value="1"/>
</dbReference>
<comment type="subcellular location">
    <subcellularLocation>
        <location evidence="1">Peroxisome</location>
    </subcellularLocation>
</comment>
<accession>A0A8I6SB04</accession>
<keyword evidence="16" id="KW-1185">Reference proteome</keyword>
<dbReference type="FunFam" id="3.40.50.12780:FF:000003">
    <property type="entry name" value="Long-chain-fatty-acid--CoA ligase FadD"/>
    <property type="match status" value="1"/>
</dbReference>
<evidence type="ECO:0000313" key="16">
    <source>
        <dbReference type="Proteomes" id="UP000494040"/>
    </source>
</evidence>
<dbReference type="OMA" id="IPINPIY"/>
<evidence type="ECO:0000256" key="6">
    <source>
        <dbReference type="ARBA" id="ARBA00022840"/>
    </source>
</evidence>
<comment type="catalytic activity">
    <reaction evidence="12">
        <text>firefly D-luciferin + ATP + O2 = firefly oxyluciferin + hnu + AMP + CO2 + diphosphate</text>
        <dbReference type="Rhea" id="RHEA:10732"/>
        <dbReference type="ChEBI" id="CHEBI:15379"/>
        <dbReference type="ChEBI" id="CHEBI:16526"/>
        <dbReference type="ChEBI" id="CHEBI:16792"/>
        <dbReference type="ChEBI" id="CHEBI:30212"/>
        <dbReference type="ChEBI" id="CHEBI:30616"/>
        <dbReference type="ChEBI" id="CHEBI:33019"/>
        <dbReference type="ChEBI" id="CHEBI:58038"/>
        <dbReference type="ChEBI" id="CHEBI:456215"/>
        <dbReference type="EC" id="1.13.12.7"/>
    </reaction>
</comment>
<dbReference type="EC" id="1.13.12.7" evidence="3"/>
<dbReference type="GO" id="GO:0004497">
    <property type="term" value="F:monooxygenase activity"/>
    <property type="evidence" value="ECO:0007669"/>
    <property type="project" value="UniProtKB-KW"/>
</dbReference>
<evidence type="ECO:0000256" key="9">
    <source>
        <dbReference type="ARBA" id="ARBA00023140"/>
    </source>
</evidence>
<dbReference type="EnsemblMetazoa" id="XM_024228902.1">
    <property type="protein sequence ID" value="XP_024084670.1"/>
    <property type="gene ID" value="LOC106673035"/>
</dbReference>
<dbReference type="OrthoDB" id="10253869at2759"/>
<dbReference type="GO" id="GO:0004467">
    <property type="term" value="F:long-chain fatty acid-CoA ligase activity"/>
    <property type="evidence" value="ECO:0007669"/>
    <property type="project" value="TreeGrafter"/>
</dbReference>
<dbReference type="EnsemblMetazoa" id="XM_014404949.2">
    <property type="protein sequence ID" value="XP_014260435.1"/>
    <property type="gene ID" value="LOC106673035"/>
</dbReference>
<comment type="similarity">
    <text evidence="2">Belongs to the ATP-dependent AMP-binding enzyme family.</text>
</comment>
<dbReference type="InterPro" id="IPR020845">
    <property type="entry name" value="AMP-binding_CS"/>
</dbReference>
<evidence type="ECO:0000256" key="7">
    <source>
        <dbReference type="ARBA" id="ARBA00023002"/>
    </source>
</evidence>
<evidence type="ECO:0000256" key="3">
    <source>
        <dbReference type="ARBA" id="ARBA00012532"/>
    </source>
</evidence>
<dbReference type="InterPro" id="IPR000873">
    <property type="entry name" value="AMP-dep_synth/lig_dom"/>
</dbReference>
<dbReference type="InterPro" id="IPR045851">
    <property type="entry name" value="AMP-bd_C_sf"/>
</dbReference>
<evidence type="ECO:0000256" key="1">
    <source>
        <dbReference type="ARBA" id="ARBA00004275"/>
    </source>
</evidence>
<evidence type="ECO:0000256" key="10">
    <source>
        <dbReference type="ARBA" id="ARBA00023223"/>
    </source>
</evidence>
<dbReference type="RefSeq" id="XP_024084670.1">
    <property type="nucleotide sequence ID" value="XM_024228902.1"/>
</dbReference>
<dbReference type="Gene3D" id="3.30.300.30">
    <property type="match status" value="1"/>
</dbReference>
<evidence type="ECO:0000256" key="12">
    <source>
        <dbReference type="ARBA" id="ARBA00048497"/>
    </source>
</evidence>
<dbReference type="GeneID" id="106673035"/>
<feature type="domain" description="AMP-dependent synthetase/ligase" evidence="13">
    <location>
        <begin position="63"/>
        <end position="440"/>
    </location>
</feature>
<dbReference type="InterPro" id="IPR042099">
    <property type="entry name" value="ANL_N_sf"/>
</dbReference>
<keyword evidence="7" id="KW-0560">Oxidoreductase</keyword>
<evidence type="ECO:0000259" key="13">
    <source>
        <dbReference type="Pfam" id="PF00501"/>
    </source>
</evidence>
<dbReference type="Proteomes" id="UP000494040">
    <property type="component" value="Unassembled WGS sequence"/>
</dbReference>
<keyword evidence="5" id="KW-0547">Nucleotide-binding</keyword>
<evidence type="ECO:0000256" key="8">
    <source>
        <dbReference type="ARBA" id="ARBA00023033"/>
    </source>
</evidence>
<keyword evidence="11" id="KW-0599">Photoprotein</keyword>
<dbReference type="RefSeq" id="XP_014260435.1">
    <property type="nucleotide sequence ID" value="XM_014404949.2"/>
</dbReference>
<dbReference type="PANTHER" id="PTHR24096">
    <property type="entry name" value="LONG-CHAIN-FATTY-ACID--COA LIGASE"/>
    <property type="match status" value="1"/>
</dbReference>
<evidence type="ECO:0000313" key="15">
    <source>
        <dbReference type="EnsemblMetazoa" id="XP_014260435.1"/>
    </source>
</evidence>
<dbReference type="Gene3D" id="3.40.50.12780">
    <property type="entry name" value="N-terminal domain of ligase-like"/>
    <property type="match status" value="1"/>
</dbReference>
<dbReference type="Pfam" id="PF13193">
    <property type="entry name" value="AMP-binding_C"/>
    <property type="match status" value="1"/>
</dbReference>
<proteinExistence type="inferred from homology"/>
<dbReference type="GO" id="GO:0008218">
    <property type="term" value="P:bioluminescence"/>
    <property type="evidence" value="ECO:0007669"/>
    <property type="project" value="UniProtKB-KW"/>
</dbReference>